<protein>
    <submittedName>
        <fullName evidence="1">Uncharacterized protein</fullName>
    </submittedName>
</protein>
<accession>A0A3B1CPF2</accession>
<dbReference type="AlphaFoldDB" id="A0A3B1CPF2"/>
<dbReference type="EMBL" id="UOGH01000154">
    <property type="protein sequence ID" value="VAX30192.1"/>
    <property type="molecule type" value="Genomic_DNA"/>
</dbReference>
<gene>
    <name evidence="1" type="ORF">MNBD_NITROSPIRAE02-897</name>
</gene>
<reference evidence="1" key="1">
    <citation type="submission" date="2018-06" db="EMBL/GenBank/DDBJ databases">
        <authorList>
            <person name="Zhirakovskaya E."/>
        </authorList>
    </citation>
    <scope>NUCLEOTIDE SEQUENCE</scope>
</reference>
<evidence type="ECO:0000313" key="1">
    <source>
        <dbReference type="EMBL" id="VAX30192.1"/>
    </source>
</evidence>
<name>A0A3B1CPF2_9ZZZZ</name>
<proteinExistence type="predicted"/>
<organism evidence="1">
    <name type="scientific">hydrothermal vent metagenome</name>
    <dbReference type="NCBI Taxonomy" id="652676"/>
    <lineage>
        <taxon>unclassified sequences</taxon>
        <taxon>metagenomes</taxon>
        <taxon>ecological metagenomes</taxon>
    </lineage>
</organism>
<sequence length="82" mass="9303">MSENEKDRSGDPETTKWWVELEDKKLSELSWCCRLIVETGLEALQWFDSTGEVHNIYVNYCPKCGTNLSAYLKGFGGAGETH</sequence>